<dbReference type="SMART" id="SM00342">
    <property type="entry name" value="HTH_ARAC"/>
    <property type="match status" value="1"/>
</dbReference>
<dbReference type="KEGG" id="pmaw:MACH26_25090"/>
<dbReference type="Pfam" id="PF20240">
    <property type="entry name" value="DUF6597"/>
    <property type="match status" value="1"/>
</dbReference>
<dbReference type="InterPro" id="IPR046532">
    <property type="entry name" value="DUF6597"/>
</dbReference>
<proteinExistence type="predicted"/>
<dbReference type="PANTHER" id="PTHR46796">
    <property type="entry name" value="HTH-TYPE TRANSCRIPTIONAL ACTIVATOR RHAS-RELATED"/>
    <property type="match status" value="1"/>
</dbReference>
<evidence type="ECO:0000256" key="3">
    <source>
        <dbReference type="ARBA" id="ARBA00023163"/>
    </source>
</evidence>
<dbReference type="PROSITE" id="PS01124">
    <property type="entry name" value="HTH_ARAC_FAMILY_2"/>
    <property type="match status" value="1"/>
</dbReference>
<sequence length="283" mass="32625">MGYQEYEAKGPLADVVEAFWCYQPALSGPKWDILIPEGVVDVIFNFGAPYYRQPFASYHQGEWVSGDVFIGQRSDLFKIRWPHNTKLFSIRVKPAAAYQLCATPMVALTNRAINLIQLGLMALSQRLKSIGFANKEQLVETCHQMLPDLIRPPGSGELNVKQAIQLIEQRQGELDVKTVCGQLAMSSRTLERQFQQYVGLTPKYFIRVKRLHYFLYQHNGERNDVMDAAFDAQYYDQSHFIREFRSFTGETPHAFFKSPPEIYQPLLTSLNAQFERNNLQKMK</sequence>
<evidence type="ECO:0000313" key="6">
    <source>
        <dbReference type="Proteomes" id="UP001333710"/>
    </source>
</evidence>
<keyword evidence="6" id="KW-1185">Reference proteome</keyword>
<keyword evidence="1" id="KW-0805">Transcription regulation</keyword>
<evidence type="ECO:0000256" key="1">
    <source>
        <dbReference type="ARBA" id="ARBA00023015"/>
    </source>
</evidence>
<dbReference type="InterPro" id="IPR009057">
    <property type="entry name" value="Homeodomain-like_sf"/>
</dbReference>
<dbReference type="PANTHER" id="PTHR46796:SF13">
    <property type="entry name" value="HTH-TYPE TRANSCRIPTIONAL ACTIVATOR RHAS"/>
    <property type="match status" value="1"/>
</dbReference>
<dbReference type="Pfam" id="PF12833">
    <property type="entry name" value="HTH_18"/>
    <property type="match status" value="1"/>
</dbReference>
<protein>
    <recommendedName>
        <fullName evidence="4">HTH araC/xylS-type domain-containing protein</fullName>
    </recommendedName>
</protein>
<reference evidence="5" key="1">
    <citation type="submission" date="2023-01" db="EMBL/GenBank/DDBJ databases">
        <title>Complete genome sequence of Planctobacterium marinum strain Dej080120_11.</title>
        <authorList>
            <person name="Ueki S."/>
            <person name="Maruyama F."/>
        </authorList>
    </citation>
    <scope>NUCLEOTIDE SEQUENCE</scope>
    <source>
        <strain evidence="5">Dej080120_11</strain>
    </source>
</reference>
<dbReference type="AlphaFoldDB" id="A0AA48HW76"/>
<dbReference type="Proteomes" id="UP001333710">
    <property type="component" value="Chromosome"/>
</dbReference>
<feature type="domain" description="HTH araC/xylS-type" evidence="4">
    <location>
        <begin position="161"/>
        <end position="258"/>
    </location>
</feature>
<dbReference type="InterPro" id="IPR018062">
    <property type="entry name" value="HTH_AraC-typ_CS"/>
</dbReference>
<evidence type="ECO:0000313" key="5">
    <source>
        <dbReference type="EMBL" id="BDX06988.1"/>
    </source>
</evidence>
<dbReference type="GO" id="GO:0043565">
    <property type="term" value="F:sequence-specific DNA binding"/>
    <property type="evidence" value="ECO:0007669"/>
    <property type="project" value="InterPro"/>
</dbReference>
<dbReference type="Gene3D" id="1.10.10.60">
    <property type="entry name" value="Homeodomain-like"/>
    <property type="match status" value="1"/>
</dbReference>
<name>A0AA48HW76_9ALTE</name>
<dbReference type="EMBL" id="AP027272">
    <property type="protein sequence ID" value="BDX06988.1"/>
    <property type="molecule type" value="Genomic_DNA"/>
</dbReference>
<dbReference type="PROSITE" id="PS00041">
    <property type="entry name" value="HTH_ARAC_FAMILY_1"/>
    <property type="match status" value="1"/>
</dbReference>
<evidence type="ECO:0000259" key="4">
    <source>
        <dbReference type="PROSITE" id="PS01124"/>
    </source>
</evidence>
<dbReference type="SUPFAM" id="SSF46689">
    <property type="entry name" value="Homeodomain-like"/>
    <property type="match status" value="1"/>
</dbReference>
<dbReference type="InterPro" id="IPR018060">
    <property type="entry name" value="HTH_AraC"/>
</dbReference>
<gene>
    <name evidence="5" type="ORF">MACH26_25090</name>
</gene>
<dbReference type="RefSeq" id="WP_338292980.1">
    <property type="nucleotide sequence ID" value="NZ_AP027272.1"/>
</dbReference>
<accession>A0AA48HW76</accession>
<keyword evidence="2" id="KW-0238">DNA-binding</keyword>
<organism evidence="5 6">
    <name type="scientific">Planctobacterium marinum</name>
    <dbReference type="NCBI Taxonomy" id="1631968"/>
    <lineage>
        <taxon>Bacteria</taxon>
        <taxon>Pseudomonadati</taxon>
        <taxon>Pseudomonadota</taxon>
        <taxon>Gammaproteobacteria</taxon>
        <taxon>Alteromonadales</taxon>
        <taxon>Alteromonadaceae</taxon>
        <taxon>Planctobacterium</taxon>
    </lineage>
</organism>
<dbReference type="InterPro" id="IPR050204">
    <property type="entry name" value="AraC_XylS_family_regulators"/>
</dbReference>
<keyword evidence="3" id="KW-0804">Transcription</keyword>
<evidence type="ECO:0000256" key="2">
    <source>
        <dbReference type="ARBA" id="ARBA00023125"/>
    </source>
</evidence>
<dbReference type="GO" id="GO:0003700">
    <property type="term" value="F:DNA-binding transcription factor activity"/>
    <property type="evidence" value="ECO:0007669"/>
    <property type="project" value="InterPro"/>
</dbReference>